<dbReference type="PANTHER" id="PTHR46109:SF1">
    <property type="entry name" value="PROTEIN LIN-28 HOMOLOG"/>
    <property type="match status" value="1"/>
</dbReference>
<dbReference type="Gene3D" id="2.40.50.140">
    <property type="entry name" value="Nucleic acid-binding proteins"/>
    <property type="match status" value="1"/>
</dbReference>
<evidence type="ECO:0000256" key="3">
    <source>
        <dbReference type="SAM" id="MobiDB-lite"/>
    </source>
</evidence>
<sequence>MSSPDSIETPQLVTSSERLTGRVKWFNNKTGYGFITITDGDRAGSDIFVHHSGIMVANEQYKYLVQGEYVGFKLDNTSTGAHAIQAGDVSGINGGKLMCETRHEFKQTRTNYAESGEEQPVRMPRSTSAPGTTPRGQGPREGQDWSLVKGGREQTGGSGRGFSSGGRGRGGRGQSRPTLQRANTNA</sequence>
<dbReference type="GO" id="GO:0031054">
    <property type="term" value="P:pre-miRNA processing"/>
    <property type="evidence" value="ECO:0007669"/>
    <property type="project" value="TreeGrafter"/>
</dbReference>
<dbReference type="PANTHER" id="PTHR46109">
    <property type="entry name" value="PROTEIN LIN-28"/>
    <property type="match status" value="1"/>
</dbReference>
<feature type="compositionally biased region" description="Polar residues" evidence="3">
    <location>
        <begin position="125"/>
        <end position="135"/>
    </location>
</feature>
<protein>
    <recommendedName>
        <fullName evidence="4">CSD domain-containing protein</fullName>
    </recommendedName>
</protein>
<dbReference type="CDD" id="cd04458">
    <property type="entry name" value="CSP_CDS"/>
    <property type="match status" value="1"/>
</dbReference>
<dbReference type="AlphaFoldDB" id="A0A6C0EVW4"/>
<reference evidence="5" key="1">
    <citation type="journal article" date="2020" name="Nature">
        <title>Giant virus diversity and host interactions through global metagenomics.</title>
        <authorList>
            <person name="Schulz F."/>
            <person name="Roux S."/>
            <person name="Paez-Espino D."/>
            <person name="Jungbluth S."/>
            <person name="Walsh D.A."/>
            <person name="Denef V.J."/>
            <person name="McMahon K.D."/>
            <person name="Konstantinidis K.T."/>
            <person name="Eloe-Fadrosh E.A."/>
            <person name="Kyrpides N.C."/>
            <person name="Woyke T."/>
        </authorList>
    </citation>
    <scope>NUCLEOTIDE SEQUENCE</scope>
    <source>
        <strain evidence="5">GVMAG-M-3300009161-30</strain>
    </source>
</reference>
<dbReference type="PROSITE" id="PS51857">
    <property type="entry name" value="CSD_2"/>
    <property type="match status" value="1"/>
</dbReference>
<feature type="compositionally biased region" description="Polar residues" evidence="3">
    <location>
        <begin position="177"/>
        <end position="186"/>
    </location>
</feature>
<dbReference type="GO" id="GO:0003729">
    <property type="term" value="F:mRNA binding"/>
    <property type="evidence" value="ECO:0007669"/>
    <property type="project" value="TreeGrafter"/>
</dbReference>
<dbReference type="Pfam" id="PF00313">
    <property type="entry name" value="CSD"/>
    <property type="match status" value="1"/>
</dbReference>
<dbReference type="SMART" id="SM00357">
    <property type="entry name" value="CSP"/>
    <property type="match status" value="1"/>
</dbReference>
<evidence type="ECO:0000256" key="2">
    <source>
        <dbReference type="ARBA" id="ARBA00022490"/>
    </source>
</evidence>
<dbReference type="InterPro" id="IPR012340">
    <property type="entry name" value="NA-bd_OB-fold"/>
</dbReference>
<dbReference type="GO" id="GO:0005634">
    <property type="term" value="C:nucleus"/>
    <property type="evidence" value="ECO:0007669"/>
    <property type="project" value="TreeGrafter"/>
</dbReference>
<dbReference type="InterPro" id="IPR011129">
    <property type="entry name" value="CSD"/>
</dbReference>
<organism evidence="5">
    <name type="scientific">viral metagenome</name>
    <dbReference type="NCBI Taxonomy" id="1070528"/>
    <lineage>
        <taxon>unclassified sequences</taxon>
        <taxon>metagenomes</taxon>
        <taxon>organismal metagenomes</taxon>
    </lineage>
</organism>
<dbReference type="InterPro" id="IPR002059">
    <property type="entry name" value="CSP_DNA-bd"/>
</dbReference>
<dbReference type="EMBL" id="MN738953">
    <property type="protein sequence ID" value="QHT32892.1"/>
    <property type="molecule type" value="Genomic_DNA"/>
</dbReference>
<comment type="subcellular location">
    <subcellularLocation>
        <location evidence="1">Cytoplasm</location>
    </subcellularLocation>
</comment>
<dbReference type="InterPro" id="IPR051373">
    <property type="entry name" value="Lin-28_RNA-binding"/>
</dbReference>
<dbReference type="GO" id="GO:0005737">
    <property type="term" value="C:cytoplasm"/>
    <property type="evidence" value="ECO:0007669"/>
    <property type="project" value="UniProtKB-SubCell"/>
</dbReference>
<feature type="domain" description="CSD" evidence="4">
    <location>
        <begin position="18"/>
        <end position="91"/>
    </location>
</feature>
<dbReference type="PRINTS" id="PR00050">
    <property type="entry name" value="COLDSHOCK"/>
</dbReference>
<accession>A0A6C0EVW4</accession>
<proteinExistence type="predicted"/>
<feature type="compositionally biased region" description="Gly residues" evidence="3">
    <location>
        <begin position="153"/>
        <end position="173"/>
    </location>
</feature>
<keyword evidence="2" id="KW-0963">Cytoplasm</keyword>
<evidence type="ECO:0000313" key="5">
    <source>
        <dbReference type="EMBL" id="QHT32892.1"/>
    </source>
</evidence>
<evidence type="ECO:0000256" key="1">
    <source>
        <dbReference type="ARBA" id="ARBA00004496"/>
    </source>
</evidence>
<dbReference type="SUPFAM" id="SSF50249">
    <property type="entry name" value="Nucleic acid-binding proteins"/>
    <property type="match status" value="1"/>
</dbReference>
<feature type="region of interest" description="Disordered" evidence="3">
    <location>
        <begin position="111"/>
        <end position="186"/>
    </location>
</feature>
<evidence type="ECO:0000259" key="4">
    <source>
        <dbReference type="PROSITE" id="PS51857"/>
    </source>
</evidence>
<name>A0A6C0EVW4_9ZZZZ</name>